<evidence type="ECO:0000313" key="1">
    <source>
        <dbReference type="EMBL" id="GGA21906.1"/>
    </source>
</evidence>
<comment type="caution">
    <text evidence="1">The sequence shown here is derived from an EMBL/GenBank/DDBJ whole genome shotgun (WGS) entry which is preliminary data.</text>
</comment>
<organism evidence="1 2">
    <name type="scientific">Dyella nitratireducens</name>
    <dbReference type="NCBI Taxonomy" id="1849580"/>
    <lineage>
        <taxon>Bacteria</taxon>
        <taxon>Pseudomonadati</taxon>
        <taxon>Pseudomonadota</taxon>
        <taxon>Gammaproteobacteria</taxon>
        <taxon>Lysobacterales</taxon>
        <taxon>Rhodanobacteraceae</taxon>
        <taxon>Dyella</taxon>
    </lineage>
</organism>
<dbReference type="EMBL" id="BMJA01000001">
    <property type="protein sequence ID" value="GGA21906.1"/>
    <property type="molecule type" value="Genomic_DNA"/>
</dbReference>
<reference evidence="2" key="1">
    <citation type="journal article" date="2019" name="Int. J. Syst. Evol. Microbiol.">
        <title>The Global Catalogue of Microorganisms (GCM) 10K type strain sequencing project: providing services to taxonomists for standard genome sequencing and annotation.</title>
        <authorList>
            <consortium name="The Broad Institute Genomics Platform"/>
            <consortium name="The Broad Institute Genome Sequencing Center for Infectious Disease"/>
            <person name="Wu L."/>
            <person name="Ma J."/>
        </authorList>
    </citation>
    <scope>NUCLEOTIDE SEQUENCE [LARGE SCALE GENOMIC DNA]</scope>
    <source>
        <strain evidence="2">CGMCC 1.15439</strain>
    </source>
</reference>
<keyword evidence="2" id="KW-1185">Reference proteome</keyword>
<dbReference type="Proteomes" id="UP000620046">
    <property type="component" value="Unassembled WGS sequence"/>
</dbReference>
<sequence>MEYTNVERTGCVATFQYKVTWKKIASGGSGDGAWELYATVAKPGDHGGMIEWVYATPRTNEMTGQTYAIAREHVTAGCVSGFVLVDQRMLYRDAQAGQPVSSEKVMNKMMATPNTPAEAIVKAFCSSKG</sequence>
<accession>A0ABQ1FLW4</accession>
<gene>
    <name evidence="1" type="ORF">GCM10010981_07570</name>
</gene>
<proteinExistence type="predicted"/>
<evidence type="ECO:0000313" key="2">
    <source>
        <dbReference type="Proteomes" id="UP000620046"/>
    </source>
</evidence>
<protein>
    <submittedName>
        <fullName evidence="1">Uncharacterized protein</fullName>
    </submittedName>
</protein>
<name>A0ABQ1FLW4_9GAMM</name>